<feature type="signal peptide" evidence="1">
    <location>
        <begin position="1"/>
        <end position="23"/>
    </location>
</feature>
<dbReference type="STRING" id="240015.ACP_1681"/>
<protein>
    <recommendedName>
        <fullName evidence="4">Lipoprotein</fullName>
    </recommendedName>
</protein>
<keyword evidence="1" id="KW-0732">Signal</keyword>
<evidence type="ECO:0000313" key="3">
    <source>
        <dbReference type="Proteomes" id="UP000002207"/>
    </source>
</evidence>
<dbReference type="AlphaFoldDB" id="C1F7C5"/>
<feature type="chain" id="PRO_5002909170" description="Lipoprotein" evidence="1">
    <location>
        <begin position="24"/>
        <end position="124"/>
    </location>
</feature>
<proteinExistence type="predicted"/>
<gene>
    <name evidence="2" type="ordered locus">ACP_1681</name>
</gene>
<reference evidence="2 3" key="1">
    <citation type="journal article" date="2009" name="Appl. Environ. Microbiol.">
        <title>Three genomes from the phylum Acidobacteria provide insight into the lifestyles of these microorganisms in soils.</title>
        <authorList>
            <person name="Ward N.L."/>
            <person name="Challacombe J.F."/>
            <person name="Janssen P.H."/>
            <person name="Henrissat B."/>
            <person name="Coutinho P.M."/>
            <person name="Wu M."/>
            <person name="Xie G."/>
            <person name="Haft D.H."/>
            <person name="Sait M."/>
            <person name="Badger J."/>
            <person name="Barabote R.D."/>
            <person name="Bradley B."/>
            <person name="Brettin T.S."/>
            <person name="Brinkac L.M."/>
            <person name="Bruce D."/>
            <person name="Creasy T."/>
            <person name="Daugherty S.C."/>
            <person name="Davidsen T.M."/>
            <person name="DeBoy R.T."/>
            <person name="Detter J.C."/>
            <person name="Dodson R.J."/>
            <person name="Durkin A.S."/>
            <person name="Ganapathy A."/>
            <person name="Gwinn-Giglio M."/>
            <person name="Han C.S."/>
            <person name="Khouri H."/>
            <person name="Kiss H."/>
            <person name="Kothari S.P."/>
            <person name="Madupu R."/>
            <person name="Nelson K.E."/>
            <person name="Nelson W.C."/>
            <person name="Paulsen I."/>
            <person name="Penn K."/>
            <person name="Ren Q."/>
            <person name="Rosovitz M.J."/>
            <person name="Selengut J.D."/>
            <person name="Shrivastava S."/>
            <person name="Sullivan S.A."/>
            <person name="Tapia R."/>
            <person name="Thompson L.S."/>
            <person name="Watkins K.L."/>
            <person name="Yang Q."/>
            <person name="Yu C."/>
            <person name="Zafar N."/>
            <person name="Zhou L."/>
            <person name="Kuske C.R."/>
        </authorList>
    </citation>
    <scope>NUCLEOTIDE SEQUENCE [LARGE SCALE GENOMIC DNA]</scope>
    <source>
        <strain evidence="3">ATCC 51196 / DSM 11244 / BCRC 80197 / JCM 7670 / NBRC 15755 / NCIMB 13165 / 161</strain>
    </source>
</reference>
<dbReference type="HOGENOM" id="CLU_1998918_0_0_0"/>
<dbReference type="KEGG" id="aca:ACP_1681"/>
<dbReference type="RefSeq" id="WP_015896805.1">
    <property type="nucleotide sequence ID" value="NC_012483.1"/>
</dbReference>
<organism evidence="2 3">
    <name type="scientific">Acidobacterium capsulatum (strain ATCC 51196 / DSM 11244 / BCRC 80197 / JCM 7670 / NBRC 15755 / NCIMB 13165 / 161)</name>
    <dbReference type="NCBI Taxonomy" id="240015"/>
    <lineage>
        <taxon>Bacteria</taxon>
        <taxon>Pseudomonadati</taxon>
        <taxon>Acidobacteriota</taxon>
        <taxon>Terriglobia</taxon>
        <taxon>Terriglobales</taxon>
        <taxon>Acidobacteriaceae</taxon>
        <taxon>Acidobacterium</taxon>
    </lineage>
</organism>
<accession>C1F7C5</accession>
<sequence length="124" mass="13915">MKKYLAIPFAAVLLTLASRGAHAQQDAPRTIAGLNDCIGVQYTSNRVLEFVSSCTQKATILFFTDDSGRPMTEYDDPGKVDNTLLSGIKHLTYYACPYPSYYPRNLDGTQIEHPVARYVCRRNF</sequence>
<evidence type="ECO:0008006" key="4">
    <source>
        <dbReference type="Google" id="ProtNLM"/>
    </source>
</evidence>
<evidence type="ECO:0000313" key="2">
    <source>
        <dbReference type="EMBL" id="ACO34014.1"/>
    </source>
</evidence>
<dbReference type="InParanoid" id="C1F7C5"/>
<evidence type="ECO:0000256" key="1">
    <source>
        <dbReference type="SAM" id="SignalP"/>
    </source>
</evidence>
<dbReference type="Proteomes" id="UP000002207">
    <property type="component" value="Chromosome"/>
</dbReference>
<keyword evidence="3" id="KW-1185">Reference proteome</keyword>
<dbReference type="EMBL" id="CP001472">
    <property type="protein sequence ID" value="ACO34014.1"/>
    <property type="molecule type" value="Genomic_DNA"/>
</dbReference>
<name>C1F7C5_ACIC5</name>